<dbReference type="InterPro" id="IPR013083">
    <property type="entry name" value="Znf_RING/FYVE/PHD"/>
</dbReference>
<dbReference type="OrthoDB" id="8062037at2759"/>
<dbReference type="GO" id="GO:0008270">
    <property type="term" value="F:zinc ion binding"/>
    <property type="evidence" value="ECO:0007669"/>
    <property type="project" value="UniProtKB-KW"/>
</dbReference>
<dbReference type="InterPro" id="IPR001841">
    <property type="entry name" value="Znf_RING"/>
</dbReference>
<keyword evidence="4" id="KW-0479">Metal-binding</keyword>
<proteinExistence type="predicted"/>
<comment type="caution">
    <text evidence="11">The sequence shown here is derived from an EMBL/GenBank/DDBJ whole genome shotgun (WGS) entry which is preliminary data.</text>
</comment>
<keyword evidence="12" id="KW-1185">Reference proteome</keyword>
<keyword evidence="5 8" id="KW-0863">Zinc-finger</keyword>
<comment type="catalytic activity">
    <reaction evidence="1">
        <text>S-ubiquitinyl-[E2 ubiquitin-conjugating enzyme]-L-cysteine + [acceptor protein]-L-lysine = [E2 ubiquitin-conjugating enzyme]-L-cysteine + N(6)-ubiquitinyl-[acceptor protein]-L-lysine.</text>
        <dbReference type="EC" id="2.3.2.27"/>
    </reaction>
</comment>
<dbReference type="Pfam" id="PF13639">
    <property type="entry name" value="zf-RING_2"/>
    <property type="match status" value="1"/>
</dbReference>
<dbReference type="AlphaFoldDB" id="A0A2U1Q4A4"/>
<dbReference type="GO" id="GO:0061630">
    <property type="term" value="F:ubiquitin protein ligase activity"/>
    <property type="evidence" value="ECO:0007669"/>
    <property type="project" value="UniProtKB-EC"/>
</dbReference>
<evidence type="ECO:0000256" key="6">
    <source>
        <dbReference type="ARBA" id="ARBA00022786"/>
    </source>
</evidence>
<dbReference type="SMART" id="SM00184">
    <property type="entry name" value="RING"/>
    <property type="match status" value="1"/>
</dbReference>
<organism evidence="11 12">
    <name type="scientific">Artemisia annua</name>
    <name type="common">Sweet wormwood</name>
    <dbReference type="NCBI Taxonomy" id="35608"/>
    <lineage>
        <taxon>Eukaryota</taxon>
        <taxon>Viridiplantae</taxon>
        <taxon>Streptophyta</taxon>
        <taxon>Embryophyta</taxon>
        <taxon>Tracheophyta</taxon>
        <taxon>Spermatophyta</taxon>
        <taxon>Magnoliopsida</taxon>
        <taxon>eudicotyledons</taxon>
        <taxon>Gunneridae</taxon>
        <taxon>Pentapetalae</taxon>
        <taxon>asterids</taxon>
        <taxon>campanulids</taxon>
        <taxon>Asterales</taxon>
        <taxon>Asteraceae</taxon>
        <taxon>Asteroideae</taxon>
        <taxon>Anthemideae</taxon>
        <taxon>Artemisiinae</taxon>
        <taxon>Artemisia</taxon>
    </lineage>
</organism>
<dbReference type="Proteomes" id="UP000245207">
    <property type="component" value="Unassembled WGS sequence"/>
</dbReference>
<evidence type="ECO:0000256" key="2">
    <source>
        <dbReference type="ARBA" id="ARBA00012483"/>
    </source>
</evidence>
<dbReference type="PANTHER" id="PTHR22937">
    <property type="entry name" value="E3 UBIQUITIN-PROTEIN LIGASE RNF165"/>
    <property type="match status" value="1"/>
</dbReference>
<dbReference type="EMBL" id="PKPP01000434">
    <property type="protein sequence ID" value="PWA92815.1"/>
    <property type="molecule type" value="Genomic_DNA"/>
</dbReference>
<evidence type="ECO:0000256" key="4">
    <source>
        <dbReference type="ARBA" id="ARBA00022723"/>
    </source>
</evidence>
<evidence type="ECO:0000313" key="12">
    <source>
        <dbReference type="Proteomes" id="UP000245207"/>
    </source>
</evidence>
<dbReference type="STRING" id="35608.A0A2U1Q4A4"/>
<dbReference type="SUPFAM" id="SSF57850">
    <property type="entry name" value="RING/U-box"/>
    <property type="match status" value="1"/>
</dbReference>
<dbReference type="PROSITE" id="PS50089">
    <property type="entry name" value="ZF_RING_2"/>
    <property type="match status" value="1"/>
</dbReference>
<gene>
    <name evidence="11" type="ORF">CTI12_AA076840</name>
</gene>
<evidence type="ECO:0000259" key="10">
    <source>
        <dbReference type="PROSITE" id="PS50089"/>
    </source>
</evidence>
<dbReference type="GO" id="GO:0005634">
    <property type="term" value="C:nucleus"/>
    <property type="evidence" value="ECO:0007669"/>
    <property type="project" value="TreeGrafter"/>
</dbReference>
<reference evidence="11 12" key="1">
    <citation type="journal article" date="2018" name="Mol. Plant">
        <title>The genome of Artemisia annua provides insight into the evolution of Asteraceae family and artemisinin biosynthesis.</title>
        <authorList>
            <person name="Shen Q."/>
            <person name="Zhang L."/>
            <person name="Liao Z."/>
            <person name="Wang S."/>
            <person name="Yan T."/>
            <person name="Shi P."/>
            <person name="Liu M."/>
            <person name="Fu X."/>
            <person name="Pan Q."/>
            <person name="Wang Y."/>
            <person name="Lv Z."/>
            <person name="Lu X."/>
            <person name="Zhang F."/>
            <person name="Jiang W."/>
            <person name="Ma Y."/>
            <person name="Chen M."/>
            <person name="Hao X."/>
            <person name="Li L."/>
            <person name="Tang Y."/>
            <person name="Lv G."/>
            <person name="Zhou Y."/>
            <person name="Sun X."/>
            <person name="Brodelius P.E."/>
            <person name="Rose J.K.C."/>
            <person name="Tang K."/>
        </authorList>
    </citation>
    <scope>NUCLEOTIDE SEQUENCE [LARGE SCALE GENOMIC DNA]</scope>
    <source>
        <strain evidence="12">cv. Huhao1</strain>
        <tissue evidence="11">Leaf</tissue>
    </source>
</reference>
<feature type="region of interest" description="Disordered" evidence="9">
    <location>
        <begin position="23"/>
        <end position="47"/>
    </location>
</feature>
<keyword evidence="3" id="KW-0808">Transferase</keyword>
<accession>A0A2U1Q4A4</accession>
<keyword evidence="6" id="KW-0833">Ubl conjugation pathway</keyword>
<evidence type="ECO:0000256" key="5">
    <source>
        <dbReference type="ARBA" id="ARBA00022771"/>
    </source>
</evidence>
<feature type="domain" description="RING-type" evidence="10">
    <location>
        <begin position="308"/>
        <end position="349"/>
    </location>
</feature>
<evidence type="ECO:0000256" key="3">
    <source>
        <dbReference type="ARBA" id="ARBA00022679"/>
    </source>
</evidence>
<dbReference type="InterPro" id="IPR045191">
    <property type="entry name" value="MBR1/2-like"/>
</dbReference>
<dbReference type="CDD" id="cd16469">
    <property type="entry name" value="RING-H2_RNF24-like"/>
    <property type="match status" value="1"/>
</dbReference>
<dbReference type="PANTHER" id="PTHR22937:SF222">
    <property type="entry name" value="RING-TYPE E3 UBIQUITIN TRANSFERASE"/>
    <property type="match status" value="1"/>
</dbReference>
<evidence type="ECO:0000313" key="11">
    <source>
        <dbReference type="EMBL" id="PWA92815.1"/>
    </source>
</evidence>
<name>A0A2U1Q4A4_ARTAN</name>
<evidence type="ECO:0000256" key="7">
    <source>
        <dbReference type="ARBA" id="ARBA00022833"/>
    </source>
</evidence>
<sequence length="354" mass="39784">MGQQNMSYTGPMHDVEQQQVHHYHPEPYPQPYNNHTMLPPPGNFDPRYLPENHGQLPYMITQYNGIPTPAGAFSVPVNHDHLPRHIAFKRSSSSGAVPMVHSNGHLVHGGQPVQVGPTPWLNERSINGEFLWNRAHGVPYMQGYQVAPVNRNSAGFIHPPGPHIYHPQPLPVQSMPPVQAQNMDVYSQIASASHRHSTSAVTANSFQNGVVLGPRFVGPSAPTGLRLYEFHRLERMSESTSRRHGSPHLRPIPVDVEELLALSERMGHYDSSLSDNFIADHLKTKTFASFKPSHTEDQKPSDEEPSFCVICQMDFEDQEKIGMLDCRHEYHVDCIKKWLNVKNNCPICKSKALA</sequence>
<dbReference type="Gene3D" id="3.30.40.10">
    <property type="entry name" value="Zinc/RING finger domain, C3HC4 (zinc finger)"/>
    <property type="match status" value="1"/>
</dbReference>
<protein>
    <recommendedName>
        <fullName evidence="2">RING-type E3 ubiquitin transferase</fullName>
        <ecNumber evidence="2">2.3.2.27</ecNumber>
    </recommendedName>
</protein>
<keyword evidence="7" id="KW-0862">Zinc</keyword>
<evidence type="ECO:0000256" key="9">
    <source>
        <dbReference type="SAM" id="MobiDB-lite"/>
    </source>
</evidence>
<evidence type="ECO:0000256" key="8">
    <source>
        <dbReference type="PROSITE-ProRule" id="PRU00175"/>
    </source>
</evidence>
<evidence type="ECO:0000256" key="1">
    <source>
        <dbReference type="ARBA" id="ARBA00000900"/>
    </source>
</evidence>
<dbReference type="EC" id="2.3.2.27" evidence="2"/>